<organism evidence="6 7">
    <name type="scientific">Pseudothauera lacus</name>
    <dbReference type="NCBI Taxonomy" id="2136175"/>
    <lineage>
        <taxon>Bacteria</taxon>
        <taxon>Pseudomonadati</taxon>
        <taxon>Pseudomonadota</taxon>
        <taxon>Betaproteobacteria</taxon>
        <taxon>Rhodocyclales</taxon>
        <taxon>Zoogloeaceae</taxon>
        <taxon>Pseudothauera</taxon>
    </lineage>
</organism>
<dbReference type="InterPro" id="IPR029787">
    <property type="entry name" value="Nucleotide_cyclase"/>
</dbReference>
<evidence type="ECO:0000313" key="7">
    <source>
        <dbReference type="Proteomes" id="UP000241193"/>
    </source>
</evidence>
<dbReference type="PANTHER" id="PTHR45138">
    <property type="entry name" value="REGULATORY COMPONENTS OF SENSORY TRANSDUCTION SYSTEM"/>
    <property type="match status" value="1"/>
</dbReference>
<evidence type="ECO:0000259" key="5">
    <source>
        <dbReference type="PROSITE" id="PS50887"/>
    </source>
</evidence>
<dbReference type="FunFam" id="3.30.70.270:FF:000001">
    <property type="entry name" value="Diguanylate cyclase domain protein"/>
    <property type="match status" value="1"/>
</dbReference>
<dbReference type="RefSeq" id="WP_107492591.1">
    <property type="nucleotide sequence ID" value="NZ_PZKC01000003.1"/>
</dbReference>
<feature type="domain" description="GGDEF" evidence="5">
    <location>
        <begin position="460"/>
        <end position="592"/>
    </location>
</feature>
<dbReference type="GO" id="GO:0052621">
    <property type="term" value="F:diguanylate cyclase activity"/>
    <property type="evidence" value="ECO:0007669"/>
    <property type="project" value="UniProtKB-EC"/>
</dbReference>
<dbReference type="NCBIfam" id="TIGR00254">
    <property type="entry name" value="GGDEF"/>
    <property type="match status" value="1"/>
</dbReference>
<dbReference type="PANTHER" id="PTHR45138:SF9">
    <property type="entry name" value="DIGUANYLATE CYCLASE DGCM-RELATED"/>
    <property type="match status" value="1"/>
</dbReference>
<dbReference type="OrthoDB" id="8522032at2"/>
<evidence type="ECO:0000256" key="1">
    <source>
        <dbReference type="ARBA" id="ARBA00012528"/>
    </source>
</evidence>
<dbReference type="Proteomes" id="UP000241193">
    <property type="component" value="Unassembled WGS sequence"/>
</dbReference>
<sequence>MSKLSHPSEIAREALRQLAMRRVPPTPEHYRTLYNEIAGAPADDDAVPEKFLRALAQQLPRDSAERQRLARSVDQAIAAGNGGAARTALWQYLAALAEQAPPAWNELIAQLLRQWEARHAGWTTARKRESLERVLTANDPNTLFTRMQGLLRSWSQTPSEAPPPDADSAPPPPLGDDTAGTPQLVAPGEAGELIDTLRGLLRTTLADVVPAALGEQPQLIEEATALLHRTEGATSTAALRQCGELLRRFALRVEMAAGDAGEVHAGLLNLLRLLLQNIDELVFDDQWLHGQVEVLRQIVDKPATVRGIDDAERRLKEVIYKQSQLKHNLSEAQQALKVMLAGFVDQLANFAESTGSYHDRIGACAQQIATARDITQISGVLDEVMRETRHIQQQAANSRDELQSMRERVHAAEERIATMQRELDEASRQATHDTLTGVLNRRGLEEMFAKEAGRAGRHRSTLSVALLDIDNFKKLNDSLGHHTGDEALIHLARVVRDNLRPQDTVARYGGEEFILLYPDTDLTEAAAALTRLQRQLTKEFFLADNQKVFITFSAGISAWQPGESMDTVLKRADDAMYRAKQAGKNRVEIAAL</sequence>
<feature type="coiled-coil region" evidence="3">
    <location>
        <begin position="381"/>
        <end position="429"/>
    </location>
</feature>
<proteinExistence type="predicted"/>
<dbReference type="InterPro" id="IPR050469">
    <property type="entry name" value="Diguanylate_Cyclase"/>
</dbReference>
<dbReference type="InterPro" id="IPR000160">
    <property type="entry name" value="GGDEF_dom"/>
</dbReference>
<gene>
    <name evidence="6" type="ORF">C8261_05145</name>
</gene>
<dbReference type="CDD" id="cd01949">
    <property type="entry name" value="GGDEF"/>
    <property type="match status" value="1"/>
</dbReference>
<keyword evidence="7" id="KW-1185">Reference proteome</keyword>
<comment type="caution">
    <text evidence="6">The sequence shown here is derived from an EMBL/GenBank/DDBJ whole genome shotgun (WGS) entry which is preliminary data.</text>
</comment>
<evidence type="ECO:0000256" key="4">
    <source>
        <dbReference type="SAM" id="MobiDB-lite"/>
    </source>
</evidence>
<reference evidence="6 7" key="1">
    <citation type="submission" date="2018-03" db="EMBL/GenBank/DDBJ databases">
        <authorList>
            <person name="Keele B.F."/>
        </authorList>
    </citation>
    <scope>NUCLEOTIDE SEQUENCE [LARGE SCALE GENOMIC DNA]</scope>
    <source>
        <strain evidence="6 7">D20</strain>
    </source>
</reference>
<dbReference type="EC" id="2.7.7.65" evidence="1"/>
<protein>
    <recommendedName>
        <fullName evidence="1">diguanylate cyclase</fullName>
        <ecNumber evidence="1">2.7.7.65</ecNumber>
    </recommendedName>
</protein>
<reference evidence="6 7" key="2">
    <citation type="submission" date="2018-04" db="EMBL/GenBank/DDBJ databases">
        <title>Thauera lacus sp. nov., isolated from an saline lake in Inner Mongolia, China.</title>
        <authorList>
            <person name="Liang Q.-Y."/>
        </authorList>
    </citation>
    <scope>NUCLEOTIDE SEQUENCE [LARGE SCALE GENOMIC DNA]</scope>
    <source>
        <strain evidence="6 7">D20</strain>
    </source>
</reference>
<feature type="region of interest" description="Disordered" evidence="4">
    <location>
        <begin position="154"/>
        <end position="183"/>
    </location>
</feature>
<keyword evidence="3" id="KW-0175">Coiled coil</keyword>
<evidence type="ECO:0000313" key="6">
    <source>
        <dbReference type="EMBL" id="PTD97391.1"/>
    </source>
</evidence>
<dbReference type="PROSITE" id="PS50887">
    <property type="entry name" value="GGDEF"/>
    <property type="match status" value="1"/>
</dbReference>
<name>A0A2T4II03_9RHOO</name>
<dbReference type="SUPFAM" id="SSF55073">
    <property type="entry name" value="Nucleotide cyclase"/>
    <property type="match status" value="1"/>
</dbReference>
<feature type="compositionally biased region" description="Pro residues" evidence="4">
    <location>
        <begin position="160"/>
        <end position="174"/>
    </location>
</feature>
<evidence type="ECO:0000256" key="2">
    <source>
        <dbReference type="ARBA" id="ARBA00034247"/>
    </source>
</evidence>
<dbReference type="Pfam" id="PF00990">
    <property type="entry name" value="GGDEF"/>
    <property type="match status" value="1"/>
</dbReference>
<evidence type="ECO:0000256" key="3">
    <source>
        <dbReference type="SAM" id="Coils"/>
    </source>
</evidence>
<dbReference type="InterPro" id="IPR043128">
    <property type="entry name" value="Rev_trsase/Diguanyl_cyclase"/>
</dbReference>
<dbReference type="AlphaFoldDB" id="A0A2T4II03"/>
<dbReference type="SMART" id="SM00267">
    <property type="entry name" value="GGDEF"/>
    <property type="match status" value="1"/>
</dbReference>
<accession>A0A2T4II03</accession>
<dbReference type="Gene3D" id="3.30.70.270">
    <property type="match status" value="1"/>
</dbReference>
<dbReference type="EMBL" id="PZKC01000003">
    <property type="protein sequence ID" value="PTD97391.1"/>
    <property type="molecule type" value="Genomic_DNA"/>
</dbReference>
<comment type="catalytic activity">
    <reaction evidence="2">
        <text>2 GTP = 3',3'-c-di-GMP + 2 diphosphate</text>
        <dbReference type="Rhea" id="RHEA:24898"/>
        <dbReference type="ChEBI" id="CHEBI:33019"/>
        <dbReference type="ChEBI" id="CHEBI:37565"/>
        <dbReference type="ChEBI" id="CHEBI:58805"/>
        <dbReference type="EC" id="2.7.7.65"/>
    </reaction>
</comment>